<evidence type="ECO:0000313" key="3">
    <source>
        <dbReference type="Proteomes" id="UP000240760"/>
    </source>
</evidence>
<gene>
    <name evidence="2" type="ORF">M440DRAFT_1194688</name>
</gene>
<accession>A0A2T4CA90</accession>
<dbReference type="Proteomes" id="UP000240760">
    <property type="component" value="Unassembled WGS sequence"/>
</dbReference>
<protein>
    <submittedName>
        <fullName evidence="2">Uncharacterized protein</fullName>
    </submittedName>
</protein>
<organism evidence="2 3">
    <name type="scientific">Trichoderma longibrachiatum ATCC 18648</name>
    <dbReference type="NCBI Taxonomy" id="983965"/>
    <lineage>
        <taxon>Eukaryota</taxon>
        <taxon>Fungi</taxon>
        <taxon>Dikarya</taxon>
        <taxon>Ascomycota</taxon>
        <taxon>Pezizomycotina</taxon>
        <taxon>Sordariomycetes</taxon>
        <taxon>Hypocreomycetidae</taxon>
        <taxon>Hypocreales</taxon>
        <taxon>Hypocreaceae</taxon>
        <taxon>Trichoderma</taxon>
    </lineage>
</organism>
<feature type="region of interest" description="Disordered" evidence="1">
    <location>
        <begin position="137"/>
        <end position="161"/>
    </location>
</feature>
<dbReference type="AlphaFoldDB" id="A0A2T4CA90"/>
<dbReference type="EMBL" id="KZ679129">
    <property type="protein sequence ID" value="PTB78486.1"/>
    <property type="molecule type" value="Genomic_DNA"/>
</dbReference>
<feature type="compositionally biased region" description="Low complexity" evidence="1">
    <location>
        <begin position="145"/>
        <end position="157"/>
    </location>
</feature>
<keyword evidence="3" id="KW-1185">Reference proteome</keyword>
<name>A0A2T4CA90_TRILO</name>
<proteinExistence type="predicted"/>
<reference evidence="2 3" key="1">
    <citation type="submission" date="2016-07" db="EMBL/GenBank/DDBJ databases">
        <title>Multiple horizontal gene transfer events from other fungi enriched the ability of initially mycotrophic Trichoderma (Ascomycota) to feed on dead plant biomass.</title>
        <authorList>
            <consortium name="DOE Joint Genome Institute"/>
            <person name="Aerts A."/>
            <person name="Atanasova L."/>
            <person name="Chenthamara K."/>
            <person name="Zhang J."/>
            <person name="Grujic M."/>
            <person name="Henrissat B."/>
            <person name="Kuo A."/>
            <person name="Salamov A."/>
            <person name="Lipzen A."/>
            <person name="Labutti K."/>
            <person name="Barry K."/>
            <person name="Miao Y."/>
            <person name="Rahimi M.J."/>
            <person name="Shen Q."/>
            <person name="Grigoriev I.V."/>
            <person name="Kubicek C.P."/>
            <person name="Druzhinina I.S."/>
        </authorList>
    </citation>
    <scope>NUCLEOTIDE SEQUENCE [LARGE SCALE GENOMIC DNA]</scope>
    <source>
        <strain evidence="2 3">ATCC 18648</strain>
    </source>
</reference>
<evidence type="ECO:0000313" key="2">
    <source>
        <dbReference type="EMBL" id="PTB78486.1"/>
    </source>
</evidence>
<evidence type="ECO:0000256" key="1">
    <source>
        <dbReference type="SAM" id="MobiDB-lite"/>
    </source>
</evidence>
<sequence length="205" mass="22810">MTKAGGTIERNKQATVRDNNMSSLLLWSCCLLALQSSAFRDPSAHRFASASAAPRWVATRASFLRRTSNTYLQYLDPFLDPECCSSGYNGRTPLSRGTPLSRFAGEILNGQPLFRLFSMIPYPPSRPERSTEFVRLQRGKPMDPAPSYASRSSRNSSGGALFDLRPQRLSAYMRFGSIQKVSGKRIVPQLSNSCRNSSYRVPATQ</sequence>